<evidence type="ECO:0000256" key="1">
    <source>
        <dbReference type="ARBA" id="ARBA00010641"/>
    </source>
</evidence>
<dbReference type="GO" id="GO:0016987">
    <property type="term" value="F:sigma factor activity"/>
    <property type="evidence" value="ECO:0007669"/>
    <property type="project" value="UniProtKB-KW"/>
</dbReference>
<dbReference type="InterPro" id="IPR036388">
    <property type="entry name" value="WH-like_DNA-bd_sf"/>
</dbReference>
<comment type="similarity">
    <text evidence="1">Belongs to the sigma-70 factor family. ECF subfamily.</text>
</comment>
<dbReference type="STRING" id="288768.SAMEA3906486_00458"/>
<evidence type="ECO:0000313" key="7">
    <source>
        <dbReference type="Proteomes" id="UP000076848"/>
    </source>
</evidence>
<dbReference type="InterPro" id="IPR039425">
    <property type="entry name" value="RNA_pol_sigma-70-like"/>
</dbReference>
<dbReference type="EMBL" id="FKIF01000001">
    <property type="protein sequence ID" value="SAI65712.1"/>
    <property type="molecule type" value="Genomic_DNA"/>
</dbReference>
<evidence type="ECO:0000256" key="4">
    <source>
        <dbReference type="ARBA" id="ARBA00023163"/>
    </source>
</evidence>
<dbReference type="SUPFAM" id="SSF88946">
    <property type="entry name" value="Sigma2 domain of RNA polymerase sigma factors"/>
    <property type="match status" value="1"/>
</dbReference>
<dbReference type="PANTHER" id="PTHR43133:SF63">
    <property type="entry name" value="RNA POLYMERASE SIGMA FACTOR FECI-RELATED"/>
    <property type="match status" value="1"/>
</dbReference>
<dbReference type="NCBIfam" id="TIGR02937">
    <property type="entry name" value="sigma70-ECF"/>
    <property type="match status" value="1"/>
</dbReference>
<keyword evidence="3" id="KW-0731">Sigma factor</keyword>
<proteinExistence type="inferred from homology"/>
<name>A0A157S5N3_9BORD</name>
<dbReference type="OrthoDB" id="8847602at2"/>
<evidence type="ECO:0000313" key="6">
    <source>
        <dbReference type="EMBL" id="SAI65712.1"/>
    </source>
</evidence>
<protein>
    <submittedName>
        <fullName evidence="6">ECF sigma factor</fullName>
    </submittedName>
</protein>
<dbReference type="InterPro" id="IPR013249">
    <property type="entry name" value="RNA_pol_sigma70_r4_t2"/>
</dbReference>
<feature type="domain" description="RNA polymerase sigma factor 70 region 4 type 2" evidence="5">
    <location>
        <begin position="130"/>
        <end position="182"/>
    </location>
</feature>
<gene>
    <name evidence="6" type="primary">bupI_1</name>
    <name evidence="6" type="ORF">SAMEA3906486_00458</name>
</gene>
<sequence length="189" mass="20556">MDMTFVDCLDGAGATGGPASDDGGRAAGLRACLVENYARLHRRLRLQLGCADAASDCLHEAWLRLGDMALPHSVRCAEAYVYRVASNLAMDRLRGDRMWRHADDADDALHALADPAPGPEAVAEGRSEVRALLAALQRLPYRYQAVLAALRIEDMTRGEVARRHGMSPRRVDTLVRQAMAHCAAQGARP</sequence>
<dbReference type="RefSeq" id="WP_066123014.1">
    <property type="nucleotide sequence ID" value="NZ_FKIF01000001.1"/>
</dbReference>
<dbReference type="InterPro" id="IPR014284">
    <property type="entry name" value="RNA_pol_sigma-70_dom"/>
</dbReference>
<reference evidence="6 7" key="1">
    <citation type="submission" date="2016-04" db="EMBL/GenBank/DDBJ databases">
        <authorList>
            <consortium name="Pathogen Informatics"/>
        </authorList>
    </citation>
    <scope>NUCLEOTIDE SEQUENCE [LARGE SCALE GENOMIC DNA]</scope>
    <source>
        <strain evidence="6 7">H050680373</strain>
    </source>
</reference>
<dbReference type="GO" id="GO:0006352">
    <property type="term" value="P:DNA-templated transcription initiation"/>
    <property type="evidence" value="ECO:0007669"/>
    <property type="project" value="InterPro"/>
</dbReference>
<organism evidence="6 7">
    <name type="scientific">Bordetella ansorpii</name>
    <dbReference type="NCBI Taxonomy" id="288768"/>
    <lineage>
        <taxon>Bacteria</taxon>
        <taxon>Pseudomonadati</taxon>
        <taxon>Pseudomonadota</taxon>
        <taxon>Betaproteobacteria</taxon>
        <taxon>Burkholderiales</taxon>
        <taxon>Alcaligenaceae</taxon>
        <taxon>Bordetella</taxon>
    </lineage>
</organism>
<evidence type="ECO:0000256" key="2">
    <source>
        <dbReference type="ARBA" id="ARBA00023015"/>
    </source>
</evidence>
<dbReference type="PANTHER" id="PTHR43133">
    <property type="entry name" value="RNA POLYMERASE ECF-TYPE SIGMA FACTO"/>
    <property type="match status" value="1"/>
</dbReference>
<keyword evidence="2" id="KW-0805">Transcription regulation</keyword>
<dbReference type="Pfam" id="PF08281">
    <property type="entry name" value="Sigma70_r4_2"/>
    <property type="match status" value="1"/>
</dbReference>
<dbReference type="InterPro" id="IPR013324">
    <property type="entry name" value="RNA_pol_sigma_r3/r4-like"/>
</dbReference>
<dbReference type="SUPFAM" id="SSF88659">
    <property type="entry name" value="Sigma3 and sigma4 domains of RNA polymerase sigma factors"/>
    <property type="match status" value="1"/>
</dbReference>
<accession>A0A157S5N3</accession>
<evidence type="ECO:0000259" key="5">
    <source>
        <dbReference type="Pfam" id="PF08281"/>
    </source>
</evidence>
<evidence type="ECO:0000256" key="3">
    <source>
        <dbReference type="ARBA" id="ARBA00023082"/>
    </source>
</evidence>
<dbReference type="AlphaFoldDB" id="A0A157S5N3"/>
<keyword evidence="7" id="KW-1185">Reference proteome</keyword>
<dbReference type="GO" id="GO:0003677">
    <property type="term" value="F:DNA binding"/>
    <property type="evidence" value="ECO:0007669"/>
    <property type="project" value="InterPro"/>
</dbReference>
<dbReference type="Gene3D" id="1.10.1740.10">
    <property type="match status" value="1"/>
</dbReference>
<dbReference type="Gene3D" id="1.10.10.10">
    <property type="entry name" value="Winged helix-like DNA-binding domain superfamily/Winged helix DNA-binding domain"/>
    <property type="match status" value="1"/>
</dbReference>
<keyword evidence="4" id="KW-0804">Transcription</keyword>
<dbReference type="Proteomes" id="UP000076848">
    <property type="component" value="Unassembled WGS sequence"/>
</dbReference>
<dbReference type="InterPro" id="IPR013325">
    <property type="entry name" value="RNA_pol_sigma_r2"/>
</dbReference>